<organism evidence="1 2">
    <name type="scientific">Sinorhizobium fredii (strain USDA 257)</name>
    <dbReference type="NCBI Taxonomy" id="1185652"/>
    <lineage>
        <taxon>Bacteria</taxon>
        <taxon>Pseudomonadati</taxon>
        <taxon>Pseudomonadota</taxon>
        <taxon>Alphaproteobacteria</taxon>
        <taxon>Hyphomicrobiales</taxon>
        <taxon>Rhizobiaceae</taxon>
        <taxon>Sinorhizobium/Ensifer group</taxon>
        <taxon>Sinorhizobium</taxon>
    </lineage>
</organism>
<reference evidence="1 2" key="1">
    <citation type="journal article" date="2012" name="J. Bacteriol.">
        <title>Complete genome sequence of the broad-host-range strain Sinorhizobium fredii USDA257.</title>
        <authorList>
            <person name="Schuldes J."/>
            <person name="Rodriguez Orbegoso M."/>
            <person name="Schmeisser C."/>
            <person name="Krishnan H.B."/>
            <person name="Daniel R."/>
            <person name="Streit W.R."/>
        </authorList>
    </citation>
    <scope>NUCLEOTIDE SEQUENCE [LARGE SCALE GENOMIC DNA]</scope>
    <source>
        <strain evidence="1 2">USDA 257</strain>
    </source>
</reference>
<dbReference type="PATRIC" id="fig|1185652.3.peg.4532"/>
<dbReference type="STRING" id="1185652.USDA257_c43670"/>
<evidence type="ECO:0000313" key="2">
    <source>
        <dbReference type="Proteomes" id="UP000006180"/>
    </source>
</evidence>
<sequence>MGELVCGLIARVAGSDVRLRRCGTNPKTNPARRNRRLPRTFQYVPIE</sequence>
<proteinExistence type="predicted"/>
<name>I3XAJ9_SINF2</name>
<protein>
    <submittedName>
        <fullName evidence="1">Uncharacterized protein</fullName>
    </submittedName>
</protein>
<dbReference type="Proteomes" id="UP000006180">
    <property type="component" value="Chromosome"/>
</dbReference>
<dbReference type="KEGG" id="sfd:USDA257_c43670"/>
<evidence type="ECO:0000313" key="1">
    <source>
        <dbReference type="EMBL" id="AFL52905.1"/>
    </source>
</evidence>
<dbReference type="AlphaFoldDB" id="I3XAJ9"/>
<gene>
    <name evidence="1" type="ORF">USDA257_c43670</name>
</gene>
<accession>I3XAJ9</accession>
<dbReference type="EMBL" id="CP003563">
    <property type="protein sequence ID" value="AFL52905.1"/>
    <property type="molecule type" value="Genomic_DNA"/>
</dbReference>
<dbReference type="HOGENOM" id="CLU_3173228_0_0_5"/>